<dbReference type="EMBL" id="JAUKUD010000006">
    <property type="protein sequence ID" value="KAK0740626.1"/>
    <property type="molecule type" value="Genomic_DNA"/>
</dbReference>
<keyword evidence="6 9" id="KW-0804">Transcription</keyword>
<comment type="caution">
    <text evidence="14">The sequence shown here is derived from an EMBL/GenBank/DDBJ whole genome shotgun (WGS) entry which is preliminary data.</text>
</comment>
<name>A0AA40JZJ1_9PEZI</name>
<dbReference type="PANTHER" id="PTHR12949:SF0">
    <property type="entry name" value="DNA-DIRECTED RNA POLYMERASE III SUBUNIT RPC3"/>
    <property type="match status" value="1"/>
</dbReference>
<evidence type="ECO:0000259" key="13">
    <source>
        <dbReference type="Pfam" id="PF22536"/>
    </source>
</evidence>
<dbReference type="GO" id="GO:0003697">
    <property type="term" value="F:single-stranded DNA binding"/>
    <property type="evidence" value="ECO:0007669"/>
    <property type="project" value="UniProtKB-UniRule"/>
</dbReference>
<dbReference type="Pfam" id="PF22536">
    <property type="entry name" value="WHD_POLR3C"/>
    <property type="match status" value="1"/>
</dbReference>
<comment type="function">
    <text evidence="8 9">DNA-dependent RNA polymerase catalyzes the transcription of DNA into RNA using the four ribonucleoside triphosphates as substrates. Specific core component of RNA polymerase III which synthesizes small RNAs, such as 5S rRNA and tRNAs.</text>
</comment>
<evidence type="ECO:0000256" key="7">
    <source>
        <dbReference type="ARBA" id="ARBA00023242"/>
    </source>
</evidence>
<proteinExistence type="inferred from homology"/>
<comment type="similarity">
    <text evidence="2 9">Belongs to the RNA polymerase beta chain family.</text>
</comment>
<dbReference type="Pfam" id="PF08221">
    <property type="entry name" value="HTH_9"/>
    <property type="match status" value="1"/>
</dbReference>
<evidence type="ECO:0000259" key="12">
    <source>
        <dbReference type="Pfam" id="PF08221"/>
    </source>
</evidence>
<evidence type="ECO:0000259" key="11">
    <source>
        <dbReference type="Pfam" id="PF05645"/>
    </source>
</evidence>
<evidence type="ECO:0000256" key="5">
    <source>
        <dbReference type="ARBA" id="ARBA00022478"/>
    </source>
</evidence>
<evidence type="ECO:0000256" key="3">
    <source>
        <dbReference type="ARBA" id="ARBA00011206"/>
    </source>
</evidence>
<sequence>MEVTQNAAELCALLIDELYGELPSRIFAVLLSRGRSNLAQLAQYTSMNPRQLRHGLAVLIQYNLLFHQSDGGNTVYEANAAFAYNLIRTGKILEMVESSFGPVAKDVMQNLMISGQTRVSDLLAAYQIKIDRTKAAAEQDMDIEFPEFKLNGVNGNYHEVKKPDHQVKSTAQLNSIICRLVEAELIDVVHSKSFQSPDDIVKEAESQVVANYFPNGVKGGKGKAEYEQKVAEALRKIRSESKSLKRKLESNGAASKRRKLFAGIGQNGASNGTANGTANGSNGVNGANGANGAHEEEMDPALDPKQVIRINYEKCLVDLRNRRLVQFVCDTLGETTGYVYGVLLRILTKQLSRCQLDPRLDIAEDGNENQGPASVTSNELLDNMKTSIDLSLGIGKAAKNIISSRAAEKIRENPPKPKLFIEAAVDGDASADESESDDDESSDYDSDFEEQPAAPAANGSKVKFADGAAGKEQRMDRPMQLRQHLLLLSESHQHFLRHCGTNEWTVDFGPLLQIQREAELDAVIERTSGKDGLRLVRILRTNGKMDEKALQNIALMRKGELQQKMLEMQRAGFVQIQEVPRDNKADVKKSLFLWYVDLESSSTMMLETSYKSMVRCLQVLEVLRQKEKDVLMLTKRTDVKGREKDVMRKEYFDRYSRFQAHEKQLFAQVLRLDDLVALLRDF</sequence>
<evidence type="ECO:0000256" key="2">
    <source>
        <dbReference type="ARBA" id="ARBA00006835"/>
    </source>
</evidence>
<feature type="compositionally biased region" description="Acidic residues" evidence="10">
    <location>
        <begin position="429"/>
        <end position="450"/>
    </location>
</feature>
<accession>A0AA40JZJ1</accession>
<dbReference type="Gene3D" id="1.10.10.10">
    <property type="entry name" value="Winged helix-like DNA-binding domain superfamily/Winged helix DNA-binding domain"/>
    <property type="match status" value="2"/>
</dbReference>
<keyword evidence="5 9" id="KW-0240">DNA-directed RNA polymerase</keyword>
<dbReference type="InterPro" id="IPR055207">
    <property type="entry name" value="POLR3C_WHD"/>
</dbReference>
<gene>
    <name evidence="14" type="ORF">B0T18DRAFT_431903</name>
</gene>
<dbReference type="InterPro" id="IPR008806">
    <property type="entry name" value="RNA_pol_III_Rpc82_C"/>
</dbReference>
<evidence type="ECO:0000256" key="8">
    <source>
        <dbReference type="ARBA" id="ARBA00025127"/>
    </source>
</evidence>
<organism evidence="14 15">
    <name type="scientific">Schizothecium vesticola</name>
    <dbReference type="NCBI Taxonomy" id="314040"/>
    <lineage>
        <taxon>Eukaryota</taxon>
        <taxon>Fungi</taxon>
        <taxon>Dikarya</taxon>
        <taxon>Ascomycota</taxon>
        <taxon>Pezizomycotina</taxon>
        <taxon>Sordariomycetes</taxon>
        <taxon>Sordariomycetidae</taxon>
        <taxon>Sordariales</taxon>
        <taxon>Schizotheciaceae</taxon>
        <taxon>Schizothecium</taxon>
    </lineage>
</organism>
<comment type="subcellular location">
    <subcellularLocation>
        <location evidence="1 9">Nucleus</location>
    </subcellularLocation>
</comment>
<evidence type="ECO:0000313" key="15">
    <source>
        <dbReference type="Proteomes" id="UP001172155"/>
    </source>
</evidence>
<dbReference type="InterPro" id="IPR036390">
    <property type="entry name" value="WH_DNA-bd_sf"/>
</dbReference>
<keyword evidence="7 9" id="KW-0539">Nucleus</keyword>
<feature type="compositionally biased region" description="Low complexity" evidence="10">
    <location>
        <begin position="267"/>
        <end position="292"/>
    </location>
</feature>
<comment type="subunit">
    <text evidence="3 9">Component of the RNA polymerase III (Pol III) complex consisting of 17 subunits.</text>
</comment>
<dbReference type="GO" id="GO:0006351">
    <property type="term" value="P:DNA-templated transcription"/>
    <property type="evidence" value="ECO:0007669"/>
    <property type="project" value="InterPro"/>
</dbReference>
<dbReference type="SUPFAM" id="SSF46785">
    <property type="entry name" value="Winged helix' DNA-binding domain"/>
    <property type="match status" value="1"/>
</dbReference>
<dbReference type="GO" id="GO:0005666">
    <property type="term" value="C:RNA polymerase III complex"/>
    <property type="evidence" value="ECO:0007669"/>
    <property type="project" value="UniProtKB-UniRule"/>
</dbReference>
<dbReference type="Pfam" id="PF05645">
    <property type="entry name" value="RNA_pol_Rpc82"/>
    <property type="match status" value="1"/>
</dbReference>
<dbReference type="Proteomes" id="UP001172155">
    <property type="component" value="Unassembled WGS sequence"/>
</dbReference>
<dbReference type="AlphaFoldDB" id="A0AA40JZJ1"/>
<evidence type="ECO:0000313" key="14">
    <source>
        <dbReference type="EMBL" id="KAK0740626.1"/>
    </source>
</evidence>
<keyword evidence="15" id="KW-1185">Reference proteome</keyword>
<feature type="domain" description="RNA polymerase III subunit RPC82-related helix-turn-helix" evidence="12">
    <location>
        <begin position="9"/>
        <end position="66"/>
    </location>
</feature>
<feature type="region of interest" description="Disordered" evidence="10">
    <location>
        <begin position="265"/>
        <end position="300"/>
    </location>
</feature>
<dbReference type="InterPro" id="IPR036388">
    <property type="entry name" value="WH-like_DNA-bd_sf"/>
</dbReference>
<feature type="domain" description="RNA polymerase III Rpc82 C -terminal" evidence="11">
    <location>
        <begin position="176"/>
        <end position="512"/>
    </location>
</feature>
<dbReference type="PANTHER" id="PTHR12949">
    <property type="entry name" value="RNA POLYMERASE III DNA DIRECTED -RELATED"/>
    <property type="match status" value="1"/>
</dbReference>
<evidence type="ECO:0000256" key="4">
    <source>
        <dbReference type="ARBA" id="ARBA00016689"/>
    </source>
</evidence>
<feature type="region of interest" description="Disordered" evidence="10">
    <location>
        <begin position="427"/>
        <end position="475"/>
    </location>
</feature>
<evidence type="ECO:0000256" key="9">
    <source>
        <dbReference type="RuleBase" id="RU367076"/>
    </source>
</evidence>
<feature type="domain" description="DNA-directed RNA polymerase III subunit RPC3 winged-helix" evidence="13">
    <location>
        <begin position="521"/>
        <end position="596"/>
    </location>
</feature>
<evidence type="ECO:0000256" key="1">
    <source>
        <dbReference type="ARBA" id="ARBA00004123"/>
    </source>
</evidence>
<reference evidence="14" key="1">
    <citation type="submission" date="2023-06" db="EMBL/GenBank/DDBJ databases">
        <title>Genome-scale phylogeny and comparative genomics of the fungal order Sordariales.</title>
        <authorList>
            <consortium name="Lawrence Berkeley National Laboratory"/>
            <person name="Hensen N."/>
            <person name="Bonometti L."/>
            <person name="Westerberg I."/>
            <person name="Brannstrom I.O."/>
            <person name="Guillou S."/>
            <person name="Cros-Aarteil S."/>
            <person name="Calhoun S."/>
            <person name="Haridas S."/>
            <person name="Kuo A."/>
            <person name="Mondo S."/>
            <person name="Pangilinan J."/>
            <person name="Riley R."/>
            <person name="LaButti K."/>
            <person name="Andreopoulos B."/>
            <person name="Lipzen A."/>
            <person name="Chen C."/>
            <person name="Yanf M."/>
            <person name="Daum C."/>
            <person name="Ng V."/>
            <person name="Clum A."/>
            <person name="Steindorff A."/>
            <person name="Ohm R."/>
            <person name="Martin F."/>
            <person name="Silar P."/>
            <person name="Natvig D."/>
            <person name="Lalanne C."/>
            <person name="Gautier V."/>
            <person name="Ament-velasquez S.L."/>
            <person name="Kruys A."/>
            <person name="Hutchinson M.I."/>
            <person name="Powell A.J."/>
            <person name="Barry K."/>
            <person name="Miller A.N."/>
            <person name="Grigoriev I.V."/>
            <person name="Debuchy R."/>
            <person name="Gladieux P."/>
            <person name="Thoren M.H."/>
            <person name="Johannesson H."/>
        </authorList>
    </citation>
    <scope>NUCLEOTIDE SEQUENCE</scope>
    <source>
        <strain evidence="14">SMH3187-1</strain>
    </source>
</reference>
<evidence type="ECO:0000256" key="6">
    <source>
        <dbReference type="ARBA" id="ARBA00023163"/>
    </source>
</evidence>
<evidence type="ECO:0000256" key="10">
    <source>
        <dbReference type="SAM" id="MobiDB-lite"/>
    </source>
</evidence>
<dbReference type="InterPro" id="IPR039748">
    <property type="entry name" value="RPC3"/>
</dbReference>
<dbReference type="InterPro" id="IPR013197">
    <property type="entry name" value="RNA_pol_III_RPC82-rel_HTH"/>
</dbReference>
<protein>
    <recommendedName>
        <fullName evidence="4 9">DNA-directed RNA polymerase III subunit RPC3</fullName>
        <shortName evidence="9">RNA polymerase III subunit C3</shortName>
    </recommendedName>
</protein>